<name>A0A1H3D5V4_9BACI</name>
<dbReference type="EMBL" id="FNOS01000002">
    <property type="protein sequence ID" value="SDX61882.1"/>
    <property type="molecule type" value="Genomic_DNA"/>
</dbReference>
<accession>A0A1H3D5V4</accession>
<evidence type="ECO:0000313" key="2">
    <source>
        <dbReference type="Proteomes" id="UP000198647"/>
    </source>
</evidence>
<gene>
    <name evidence="1" type="ORF">SAMN04488081_0845</name>
</gene>
<comment type="caution">
    <text evidence="1">The sequence shown here is derived from an EMBL/GenBank/DDBJ whole genome shotgun (WGS) entry which is preliminary data.</text>
</comment>
<keyword evidence="2" id="KW-1185">Reference proteome</keyword>
<organism evidence="1 2">
    <name type="scientific">Salimicrobium album</name>
    <dbReference type="NCBI Taxonomy" id="50717"/>
    <lineage>
        <taxon>Bacteria</taxon>
        <taxon>Bacillati</taxon>
        <taxon>Bacillota</taxon>
        <taxon>Bacilli</taxon>
        <taxon>Bacillales</taxon>
        <taxon>Bacillaceae</taxon>
        <taxon>Salimicrobium</taxon>
    </lineage>
</organism>
<sequence length="78" mass="9091">MIKNDMKRVEEIERKPIFTVGKQAIDDKDVAFLIRTIKQQQKRIESYGGALQDISDCNHIRDIYEAVNRADQALEELK</sequence>
<dbReference type="Proteomes" id="UP000198647">
    <property type="component" value="Unassembled WGS sequence"/>
</dbReference>
<evidence type="ECO:0000313" key="1">
    <source>
        <dbReference type="EMBL" id="SDX61882.1"/>
    </source>
</evidence>
<proteinExistence type="predicted"/>
<reference evidence="1 2" key="1">
    <citation type="submission" date="2016-10" db="EMBL/GenBank/DDBJ databases">
        <authorList>
            <person name="Varghese N."/>
            <person name="Submissions S."/>
        </authorList>
    </citation>
    <scope>NUCLEOTIDE SEQUENCE [LARGE SCALE GENOMIC DNA]</scope>
    <source>
        <strain evidence="1 2">DSM 20748</strain>
    </source>
</reference>
<dbReference type="RefSeq" id="WP_093105811.1">
    <property type="nucleotide sequence ID" value="NZ_FNOS01000002.1"/>
</dbReference>
<protein>
    <submittedName>
        <fullName evidence="1">Uncharacterized protein</fullName>
    </submittedName>
</protein>